<evidence type="ECO:0000313" key="5">
    <source>
        <dbReference type="EMBL" id="MED6131486.1"/>
    </source>
</evidence>
<evidence type="ECO:0000259" key="4">
    <source>
        <dbReference type="Pfam" id="PF11883"/>
    </source>
</evidence>
<gene>
    <name evidence="5" type="ORF">PIB30_010239</name>
</gene>
<evidence type="ECO:0000259" key="3">
    <source>
        <dbReference type="Pfam" id="PF00954"/>
    </source>
</evidence>
<protein>
    <recommendedName>
        <fullName evidence="7">S-locus receptor kinase</fullName>
    </recommendedName>
</protein>
<comment type="caution">
    <text evidence="5">The sequence shown here is derived from an EMBL/GenBank/DDBJ whole genome shotgun (WGS) entry which is preliminary data.</text>
</comment>
<dbReference type="EMBL" id="JASCZI010060439">
    <property type="protein sequence ID" value="MED6131486.1"/>
    <property type="molecule type" value="Genomic_DNA"/>
</dbReference>
<proteinExistence type="predicted"/>
<evidence type="ECO:0000256" key="2">
    <source>
        <dbReference type="ARBA" id="ARBA00023157"/>
    </source>
</evidence>
<dbReference type="Pfam" id="PF11883">
    <property type="entry name" value="DUF3403"/>
    <property type="match status" value="1"/>
</dbReference>
<dbReference type="InterPro" id="IPR021820">
    <property type="entry name" value="S-locus_recpt_kinase_C"/>
</dbReference>
<dbReference type="Gene3D" id="1.10.510.10">
    <property type="entry name" value="Transferase(Phosphotransferase) domain 1"/>
    <property type="match status" value="1"/>
</dbReference>
<dbReference type="Pfam" id="PF00954">
    <property type="entry name" value="S_locus_glycop"/>
    <property type="match status" value="1"/>
</dbReference>
<evidence type="ECO:0008006" key="7">
    <source>
        <dbReference type="Google" id="ProtNLM"/>
    </source>
</evidence>
<keyword evidence="6" id="KW-1185">Reference proteome</keyword>
<evidence type="ECO:0000256" key="1">
    <source>
        <dbReference type="ARBA" id="ARBA00022729"/>
    </source>
</evidence>
<keyword evidence="2" id="KW-1015">Disulfide bond</keyword>
<accession>A0ABU6S4Z5</accession>
<sequence length="337" mass="38002">MELSTSNISGQRTKLTSWRSHQDASIGEYSVSLERLSIPEVLIWRENQHQHRWRSGPWNGQIFLGIPHMETNYLFGFYLGEDNANTNYYLAYNYANSSLDTYYMLSADGNLYEVYWVHEKKDWFITWMAINSECDVYGRCGEFGICEHRSSPICSCLRGYEQGILRSGINRTGAVVVLGRNLCSVRKLEIIKKMDLGHKLGFTDEDQKNDTVIIAAPVIIGIPVRLSSGKGFKSEAWKLWKAGNTASLIDPEIASSCNKEDVIRCIHIGLLCVQELARDRPTMTSVISMLNSETINLPAPKKPAFILRQTMLDMESSLTNDGLGSINNVTVTDIQGR</sequence>
<dbReference type="Proteomes" id="UP001341840">
    <property type="component" value="Unassembled WGS sequence"/>
</dbReference>
<evidence type="ECO:0000313" key="6">
    <source>
        <dbReference type="Proteomes" id="UP001341840"/>
    </source>
</evidence>
<keyword evidence="1" id="KW-0732">Signal</keyword>
<dbReference type="PANTHER" id="PTHR32444">
    <property type="entry name" value="BULB-TYPE LECTIN DOMAIN-CONTAINING PROTEIN"/>
    <property type="match status" value="1"/>
</dbReference>
<dbReference type="InterPro" id="IPR000858">
    <property type="entry name" value="S_locus_glycoprot_dom"/>
</dbReference>
<reference evidence="5 6" key="1">
    <citation type="journal article" date="2023" name="Plants (Basel)">
        <title>Bridging the Gap: Combining Genomics and Transcriptomics Approaches to Understand Stylosanthes scabra, an Orphan Legume from the Brazilian Caatinga.</title>
        <authorList>
            <person name="Ferreira-Neto J.R.C."/>
            <person name="da Silva M.D."/>
            <person name="Binneck E."/>
            <person name="de Melo N.F."/>
            <person name="da Silva R.H."/>
            <person name="de Melo A.L.T.M."/>
            <person name="Pandolfi V."/>
            <person name="Bustamante F.O."/>
            <person name="Brasileiro-Vidal A.C."/>
            <person name="Benko-Iseppon A.M."/>
        </authorList>
    </citation>
    <scope>NUCLEOTIDE SEQUENCE [LARGE SCALE GENOMIC DNA]</scope>
    <source>
        <tissue evidence="5">Leaves</tissue>
    </source>
</reference>
<dbReference type="PANTHER" id="PTHR32444:SF198">
    <property type="entry name" value="BULB-TYPE LECTIN DOMAIN-CONTAINING PROTEIN"/>
    <property type="match status" value="1"/>
</dbReference>
<feature type="domain" description="S-locus receptor kinase C-terminal" evidence="4">
    <location>
        <begin position="292"/>
        <end position="337"/>
    </location>
</feature>
<name>A0ABU6S4Z5_9FABA</name>
<organism evidence="5 6">
    <name type="scientific">Stylosanthes scabra</name>
    <dbReference type="NCBI Taxonomy" id="79078"/>
    <lineage>
        <taxon>Eukaryota</taxon>
        <taxon>Viridiplantae</taxon>
        <taxon>Streptophyta</taxon>
        <taxon>Embryophyta</taxon>
        <taxon>Tracheophyta</taxon>
        <taxon>Spermatophyta</taxon>
        <taxon>Magnoliopsida</taxon>
        <taxon>eudicotyledons</taxon>
        <taxon>Gunneridae</taxon>
        <taxon>Pentapetalae</taxon>
        <taxon>rosids</taxon>
        <taxon>fabids</taxon>
        <taxon>Fabales</taxon>
        <taxon>Fabaceae</taxon>
        <taxon>Papilionoideae</taxon>
        <taxon>50 kb inversion clade</taxon>
        <taxon>dalbergioids sensu lato</taxon>
        <taxon>Dalbergieae</taxon>
        <taxon>Pterocarpus clade</taxon>
        <taxon>Stylosanthes</taxon>
    </lineage>
</organism>
<feature type="domain" description="S-locus glycoprotein" evidence="3">
    <location>
        <begin position="53"/>
        <end position="161"/>
    </location>
</feature>